<evidence type="ECO:0000256" key="1">
    <source>
        <dbReference type="SAM" id="Phobius"/>
    </source>
</evidence>
<dbReference type="Proteomes" id="UP000484381">
    <property type="component" value="Unassembled WGS sequence"/>
</dbReference>
<dbReference type="EMBL" id="WHNP01000006">
    <property type="protein sequence ID" value="MPW16960.1"/>
    <property type="molecule type" value="Genomic_DNA"/>
</dbReference>
<dbReference type="RefSeq" id="WP_152756883.1">
    <property type="nucleotide sequence ID" value="NZ_WHNP01000006.1"/>
</dbReference>
<comment type="caution">
    <text evidence="2">The sequence shown here is derived from an EMBL/GenBank/DDBJ whole genome shotgun (WGS) entry which is preliminary data.</text>
</comment>
<name>A0A7X1N806_9BURK</name>
<keyword evidence="1" id="KW-0812">Transmembrane</keyword>
<feature type="transmembrane region" description="Helical" evidence="1">
    <location>
        <begin position="67"/>
        <end position="88"/>
    </location>
</feature>
<accession>A0A7X1N806</accession>
<proteinExistence type="predicted"/>
<sequence length="90" mass="10076">MDNKASLYRELDGMDEAEVRGLNDERNWGGNTPVVQAWLYRKEMERQKVALDTALAAARASRDAARWAMWAAIATAVAAVASWVQILVRQ</sequence>
<organism evidence="2 3">
    <name type="scientific">Paraburkholderia franconis</name>
    <dbReference type="NCBI Taxonomy" id="2654983"/>
    <lineage>
        <taxon>Bacteria</taxon>
        <taxon>Pseudomonadati</taxon>
        <taxon>Pseudomonadota</taxon>
        <taxon>Betaproteobacteria</taxon>
        <taxon>Burkholderiales</taxon>
        <taxon>Burkholderiaceae</taxon>
        <taxon>Paraburkholderia</taxon>
    </lineage>
</organism>
<protein>
    <submittedName>
        <fullName evidence="2">Uncharacterized protein</fullName>
    </submittedName>
</protein>
<keyword evidence="1" id="KW-1133">Transmembrane helix</keyword>
<reference evidence="2 3" key="1">
    <citation type="submission" date="2019-10" db="EMBL/GenBank/DDBJ databases">
        <title>Paraburkholderia sp. isolated from nodules of Mimosa pudica from Brazilian Atlantic Forest soils.</title>
        <authorList>
            <person name="Paulitsch F."/>
            <person name="Hungria M."/>
            <person name="Dall'Agnol R."/>
        </authorList>
    </citation>
    <scope>NUCLEOTIDE SEQUENCE [LARGE SCALE GENOMIC DNA]</scope>
    <source>
        <strain evidence="2 3">CNPSo 3157</strain>
    </source>
</reference>
<keyword evidence="3" id="KW-1185">Reference proteome</keyword>
<keyword evidence="1" id="KW-0472">Membrane</keyword>
<evidence type="ECO:0000313" key="2">
    <source>
        <dbReference type="EMBL" id="MPW16960.1"/>
    </source>
</evidence>
<gene>
    <name evidence="2" type="ORF">GCT13_08445</name>
</gene>
<evidence type="ECO:0000313" key="3">
    <source>
        <dbReference type="Proteomes" id="UP000484381"/>
    </source>
</evidence>
<dbReference type="AlphaFoldDB" id="A0A7X1N806"/>